<evidence type="ECO:0000256" key="3">
    <source>
        <dbReference type="ARBA" id="ARBA00023163"/>
    </source>
</evidence>
<reference evidence="5" key="1">
    <citation type="submission" date="2009-01" db="EMBL/GenBank/DDBJ databases">
        <title>Complete sequence of chromosome Cyanothece sp. PCC 7425.</title>
        <authorList>
            <consortium name="US DOE Joint Genome Institute"/>
            <person name="Lucas S."/>
            <person name="Copeland A."/>
            <person name="Lapidus A."/>
            <person name="Glavina del Rio T."/>
            <person name="Dalin E."/>
            <person name="Tice H."/>
            <person name="Bruce D."/>
            <person name="Goodwin L."/>
            <person name="Pitluck S."/>
            <person name="Sims D."/>
            <person name="Meineke L."/>
            <person name="Brettin T."/>
            <person name="Detter J.C."/>
            <person name="Han C."/>
            <person name="Larimer F."/>
            <person name="Land M."/>
            <person name="Hauser L."/>
            <person name="Kyrpides N."/>
            <person name="Ovchinnikova G."/>
            <person name="Liberton M."/>
            <person name="Stoeckel J."/>
            <person name="Banerjee A."/>
            <person name="Singh A."/>
            <person name="Page L."/>
            <person name="Sato H."/>
            <person name="Zhao L."/>
            <person name="Sherman L."/>
            <person name="Pakrasi H."/>
            <person name="Richardson P."/>
        </authorList>
    </citation>
    <scope>NUCLEOTIDE SEQUENCE</scope>
    <source>
        <strain evidence="5">PCC 7425</strain>
    </source>
</reference>
<dbReference type="Gene3D" id="2.60.120.10">
    <property type="entry name" value="Jelly Rolls"/>
    <property type="match status" value="1"/>
</dbReference>
<dbReference type="InterPro" id="IPR000595">
    <property type="entry name" value="cNMP-bd_dom"/>
</dbReference>
<dbReference type="InterPro" id="IPR014710">
    <property type="entry name" value="RmlC-like_jellyroll"/>
</dbReference>
<feature type="domain" description="Cyclic nucleotide-binding" evidence="4">
    <location>
        <begin position="12"/>
        <end position="88"/>
    </location>
</feature>
<evidence type="ECO:0000259" key="4">
    <source>
        <dbReference type="PROSITE" id="PS50042"/>
    </source>
</evidence>
<keyword evidence="2" id="KW-0238">DNA-binding</keyword>
<organism evidence="5">
    <name type="scientific">Cyanothece sp. (strain PCC 7425 / ATCC 29141)</name>
    <dbReference type="NCBI Taxonomy" id="395961"/>
    <lineage>
        <taxon>Bacteria</taxon>
        <taxon>Bacillati</taxon>
        <taxon>Cyanobacteriota</taxon>
        <taxon>Cyanophyceae</taxon>
        <taxon>Gomontiellales</taxon>
        <taxon>Cyanothecaceae</taxon>
        <taxon>Cyanothece</taxon>
    </lineage>
</organism>
<dbReference type="PANTHER" id="PTHR24567">
    <property type="entry name" value="CRP FAMILY TRANSCRIPTIONAL REGULATORY PROTEIN"/>
    <property type="match status" value="1"/>
</dbReference>
<dbReference type="OrthoDB" id="8969464at2"/>
<dbReference type="GO" id="GO:0005829">
    <property type="term" value="C:cytosol"/>
    <property type="evidence" value="ECO:0007669"/>
    <property type="project" value="TreeGrafter"/>
</dbReference>
<dbReference type="SUPFAM" id="SSF51206">
    <property type="entry name" value="cAMP-binding domain-like"/>
    <property type="match status" value="1"/>
</dbReference>
<dbReference type="PANTHER" id="PTHR24567:SF74">
    <property type="entry name" value="HTH-TYPE TRANSCRIPTIONAL REGULATOR ARCR"/>
    <property type="match status" value="1"/>
</dbReference>
<evidence type="ECO:0000256" key="2">
    <source>
        <dbReference type="ARBA" id="ARBA00023125"/>
    </source>
</evidence>
<evidence type="ECO:0000313" key="5">
    <source>
        <dbReference type="EMBL" id="ACL46721.1"/>
    </source>
</evidence>
<accession>B8HJX1</accession>
<dbReference type="EMBL" id="CP001344">
    <property type="protein sequence ID" value="ACL46721.1"/>
    <property type="molecule type" value="Genomic_DNA"/>
</dbReference>
<dbReference type="GO" id="GO:0003677">
    <property type="term" value="F:DNA binding"/>
    <property type="evidence" value="ECO:0007669"/>
    <property type="project" value="UniProtKB-KW"/>
</dbReference>
<evidence type="ECO:0000256" key="1">
    <source>
        <dbReference type="ARBA" id="ARBA00023015"/>
    </source>
</evidence>
<dbReference type="InterPro" id="IPR036388">
    <property type="entry name" value="WH-like_DNA-bd_sf"/>
</dbReference>
<dbReference type="Gene3D" id="1.10.10.10">
    <property type="entry name" value="Winged helix-like DNA-binding domain superfamily/Winged helix DNA-binding domain"/>
    <property type="match status" value="1"/>
</dbReference>
<dbReference type="eggNOG" id="COG0664">
    <property type="taxonomic scope" value="Bacteria"/>
</dbReference>
<dbReference type="PROSITE" id="PS50042">
    <property type="entry name" value="CNMP_BINDING_3"/>
    <property type="match status" value="1"/>
</dbReference>
<name>B8HJX1_CYAP4</name>
<dbReference type="SMART" id="SM00100">
    <property type="entry name" value="cNMP"/>
    <property type="match status" value="1"/>
</dbReference>
<dbReference type="InterPro" id="IPR036390">
    <property type="entry name" value="WH_DNA-bd_sf"/>
</dbReference>
<dbReference type="Pfam" id="PF00027">
    <property type="entry name" value="cNMP_binding"/>
    <property type="match status" value="1"/>
</dbReference>
<dbReference type="CDD" id="cd00038">
    <property type="entry name" value="CAP_ED"/>
    <property type="match status" value="1"/>
</dbReference>
<dbReference type="KEGG" id="cyn:Cyan7425_4411"/>
<dbReference type="InterPro" id="IPR050397">
    <property type="entry name" value="Env_Response_Regulators"/>
</dbReference>
<dbReference type="InterPro" id="IPR012318">
    <property type="entry name" value="HTH_CRP"/>
</dbReference>
<dbReference type="InterPro" id="IPR018490">
    <property type="entry name" value="cNMP-bd_dom_sf"/>
</dbReference>
<dbReference type="SUPFAM" id="SSF46785">
    <property type="entry name" value="Winged helix' DNA-binding domain"/>
    <property type="match status" value="1"/>
</dbReference>
<dbReference type="Pfam" id="PF13545">
    <property type="entry name" value="HTH_Crp_2"/>
    <property type="match status" value="1"/>
</dbReference>
<protein>
    <submittedName>
        <fullName evidence="5">Cyclic nucleotide-binding protein</fullName>
    </submittedName>
</protein>
<proteinExistence type="predicted"/>
<sequence>MSPTARTAGNHLLAVLTEEVYQRLEPALEIVPLPQRQILYHPGEPMTEAYFPHRGMVSLVAVMAEEAKIDVGLIGSEGLVGLSPLLGDEITAYECIVQVEGTASRISMERLKAEWNRQEELQKLLLCYVQARLLQVSQWAACNRLHTLEERFAHWLLSVQDCVGTDHFCLTQEFIAEMLGTRRSGVTVVAGVLRQAGILDYQRGEIIIRDRQGLAAVACECYEVTQRNFERLLGFTPP</sequence>
<gene>
    <name evidence="5" type="ordered locus">Cyan7425_4411</name>
</gene>
<dbReference type="STRING" id="395961.Cyan7425_4411"/>
<keyword evidence="3" id="KW-0804">Transcription</keyword>
<dbReference type="HOGENOM" id="CLU_077340_0_0_3"/>
<dbReference type="GO" id="GO:0003700">
    <property type="term" value="F:DNA-binding transcription factor activity"/>
    <property type="evidence" value="ECO:0007669"/>
    <property type="project" value="TreeGrafter"/>
</dbReference>
<keyword evidence="1" id="KW-0805">Transcription regulation</keyword>
<dbReference type="AlphaFoldDB" id="B8HJX1"/>